<gene>
    <name evidence="2" type="ORF">OCS_00648</name>
</gene>
<feature type="chain" id="PRO_5004596888" evidence="1">
    <location>
        <begin position="18"/>
        <end position="309"/>
    </location>
</feature>
<evidence type="ECO:0000313" key="3">
    <source>
        <dbReference type="Proteomes" id="UP000019374"/>
    </source>
</evidence>
<protein>
    <submittedName>
        <fullName evidence="2">Uncharacterized protein</fullName>
    </submittedName>
</protein>
<accession>T5AM46</accession>
<dbReference type="eggNOG" id="ENOG502RJHI">
    <property type="taxonomic scope" value="Eukaryota"/>
</dbReference>
<name>T5AM46_OPHSC</name>
<evidence type="ECO:0000256" key="1">
    <source>
        <dbReference type="SAM" id="SignalP"/>
    </source>
</evidence>
<dbReference type="Proteomes" id="UP000019374">
    <property type="component" value="Unassembled WGS sequence"/>
</dbReference>
<keyword evidence="1" id="KW-0732">Signal</keyword>
<proteinExistence type="predicted"/>
<feature type="signal peptide" evidence="1">
    <location>
        <begin position="1"/>
        <end position="17"/>
    </location>
</feature>
<dbReference type="HOGENOM" id="CLU_089711_0_0_1"/>
<organism evidence="2 3">
    <name type="scientific">Ophiocordyceps sinensis (strain Co18 / CGMCC 3.14243)</name>
    <name type="common">Yarsagumba caterpillar fungus</name>
    <name type="synonym">Hirsutella sinensis</name>
    <dbReference type="NCBI Taxonomy" id="911162"/>
    <lineage>
        <taxon>Eukaryota</taxon>
        <taxon>Fungi</taxon>
        <taxon>Dikarya</taxon>
        <taxon>Ascomycota</taxon>
        <taxon>Pezizomycotina</taxon>
        <taxon>Sordariomycetes</taxon>
        <taxon>Hypocreomycetidae</taxon>
        <taxon>Hypocreales</taxon>
        <taxon>Ophiocordycipitaceae</taxon>
        <taxon>Ophiocordyceps</taxon>
    </lineage>
</organism>
<dbReference type="AlphaFoldDB" id="T5AM46"/>
<dbReference type="EMBL" id="KE652200">
    <property type="protein sequence ID" value="EQL03644.1"/>
    <property type="molecule type" value="Genomic_DNA"/>
</dbReference>
<sequence length="309" mass="32838">MLTTVLLMLGILQVAAASPSPKNGQTILTAQAGSTLSFVEDAPPMTFIFMATQPRDDNWIGVWKADDTGAPSSNDLAWAFAAGSRGKVHIQPPASMASGKYKAYLIGEGNPRVSLAGPVEVTYCDGGQKPCNGRCIPLGDLCCPSGQKECNGSCIDKERVCCPSSQKDCHGSCIDKERVCCPSSQKDCHGSCIDNAMMCCPSNLKECHGSCIDKERVCCPSSQKDCHGSCIDNARVCCPSSQKDWGGSCVPSQAKTCSGKLMNKPKICWICGVGHTKHFTVCSHRGQIPVCGIPGSRGGRTQSDHYWSC</sequence>
<evidence type="ECO:0000313" key="2">
    <source>
        <dbReference type="EMBL" id="EQL03644.1"/>
    </source>
</evidence>
<reference evidence="2 3" key="1">
    <citation type="journal article" date="2013" name="Chin. Sci. Bull.">
        <title>Genome survey uncovers the secrets of sex and lifestyle in caterpillar fungus.</title>
        <authorList>
            <person name="Hu X."/>
            <person name="Zhang Y."/>
            <person name="Xiao G."/>
            <person name="Zheng P."/>
            <person name="Xia Y."/>
            <person name="Zhang X."/>
            <person name="St Leger R.J."/>
            <person name="Liu X."/>
            <person name="Wang C."/>
        </authorList>
    </citation>
    <scope>NUCLEOTIDE SEQUENCE [LARGE SCALE GENOMIC DNA]</scope>
    <source>
        <strain evidence="3">Co18 / CGMCC 3.14243</strain>
        <tissue evidence="2">Fruit-body</tissue>
    </source>
</reference>